<proteinExistence type="predicted"/>
<gene>
    <name evidence="1" type="ORF">DPMN_150293</name>
</gene>
<reference evidence="1" key="1">
    <citation type="journal article" date="2019" name="bioRxiv">
        <title>The Genome of the Zebra Mussel, Dreissena polymorpha: A Resource for Invasive Species Research.</title>
        <authorList>
            <person name="McCartney M.A."/>
            <person name="Auch B."/>
            <person name="Kono T."/>
            <person name="Mallez S."/>
            <person name="Zhang Y."/>
            <person name="Obille A."/>
            <person name="Becker A."/>
            <person name="Abrahante J.E."/>
            <person name="Garbe J."/>
            <person name="Badalamenti J.P."/>
            <person name="Herman A."/>
            <person name="Mangelson H."/>
            <person name="Liachko I."/>
            <person name="Sullivan S."/>
            <person name="Sone E.D."/>
            <person name="Koren S."/>
            <person name="Silverstein K.A.T."/>
            <person name="Beckman K.B."/>
            <person name="Gohl D.M."/>
        </authorList>
    </citation>
    <scope>NUCLEOTIDE SEQUENCE</scope>
    <source>
        <strain evidence="1">Duluth1</strain>
        <tissue evidence="1">Whole animal</tissue>
    </source>
</reference>
<protein>
    <submittedName>
        <fullName evidence="1">Uncharacterized protein</fullName>
    </submittedName>
</protein>
<accession>A0A9D4FG64</accession>
<evidence type="ECO:0000313" key="2">
    <source>
        <dbReference type="Proteomes" id="UP000828390"/>
    </source>
</evidence>
<comment type="caution">
    <text evidence="1">The sequence shown here is derived from an EMBL/GenBank/DDBJ whole genome shotgun (WGS) entry which is preliminary data.</text>
</comment>
<name>A0A9D4FG64_DREPO</name>
<evidence type="ECO:0000313" key="1">
    <source>
        <dbReference type="EMBL" id="KAH3796723.1"/>
    </source>
</evidence>
<reference evidence="1" key="2">
    <citation type="submission" date="2020-11" db="EMBL/GenBank/DDBJ databases">
        <authorList>
            <person name="McCartney M.A."/>
            <person name="Auch B."/>
            <person name="Kono T."/>
            <person name="Mallez S."/>
            <person name="Becker A."/>
            <person name="Gohl D.M."/>
            <person name="Silverstein K.A.T."/>
            <person name="Koren S."/>
            <person name="Bechman K.B."/>
            <person name="Herman A."/>
            <person name="Abrahante J.E."/>
            <person name="Garbe J."/>
        </authorList>
    </citation>
    <scope>NUCLEOTIDE SEQUENCE</scope>
    <source>
        <strain evidence="1">Duluth1</strain>
        <tissue evidence="1">Whole animal</tissue>
    </source>
</reference>
<dbReference type="AlphaFoldDB" id="A0A9D4FG64"/>
<dbReference type="EMBL" id="JAIWYP010000007">
    <property type="protein sequence ID" value="KAH3796723.1"/>
    <property type="molecule type" value="Genomic_DNA"/>
</dbReference>
<organism evidence="1 2">
    <name type="scientific">Dreissena polymorpha</name>
    <name type="common">Zebra mussel</name>
    <name type="synonym">Mytilus polymorpha</name>
    <dbReference type="NCBI Taxonomy" id="45954"/>
    <lineage>
        <taxon>Eukaryota</taxon>
        <taxon>Metazoa</taxon>
        <taxon>Spiralia</taxon>
        <taxon>Lophotrochozoa</taxon>
        <taxon>Mollusca</taxon>
        <taxon>Bivalvia</taxon>
        <taxon>Autobranchia</taxon>
        <taxon>Heteroconchia</taxon>
        <taxon>Euheterodonta</taxon>
        <taxon>Imparidentia</taxon>
        <taxon>Neoheterodontei</taxon>
        <taxon>Myida</taxon>
        <taxon>Dreissenoidea</taxon>
        <taxon>Dreissenidae</taxon>
        <taxon>Dreissena</taxon>
    </lineage>
</organism>
<keyword evidence="2" id="KW-1185">Reference proteome</keyword>
<dbReference type="Proteomes" id="UP000828390">
    <property type="component" value="Unassembled WGS sequence"/>
</dbReference>
<sequence>MPDLAAGQFVGQVTAADSDSSTQYRNIYYSFLVNPFSKGFLVINDFGTQFSPWLFYLSFSP</sequence>